<sequence length="284" mass="30475">MGHSTFLAIALASVSCFAQSPAPQPASFLTALQKMPSQVRGGTFDQQAFDASQAEALADANLDVAAACRLLEADLADSNSTVNFWAFASLGNLMRRKSNSDSDRQILGSTLFTCIDRSKESSQNVCVSLVTDYGIPMSILAQFKDAADRKIADGTAYPALAVGLGLLATRRHIVNADTVLADFFSSPRLPDTVKAKAIFSLQNMPLSDQVLDAVAELLSKTKNDELKLQIIQISQKLGEHAMEREHNTLLALEANLSENEHVRQAAGYALRASPQADTAIPGIH</sequence>
<reference evidence="2 3" key="1">
    <citation type="submission" date="2020-08" db="EMBL/GenBank/DDBJ databases">
        <title>Genomic Encyclopedia of Type Strains, Phase IV (KMG-V): Genome sequencing to study the core and pangenomes of soil and plant-associated prokaryotes.</title>
        <authorList>
            <person name="Whitman W."/>
        </authorList>
    </citation>
    <scope>NUCLEOTIDE SEQUENCE [LARGE SCALE GENOMIC DNA]</scope>
    <source>
        <strain evidence="2 3">X5P2</strain>
    </source>
</reference>
<proteinExistence type="predicted"/>
<dbReference type="RefSeq" id="WP_183975805.1">
    <property type="nucleotide sequence ID" value="NZ_JACHEB010000004.1"/>
</dbReference>
<accession>A0A9X0U530</accession>
<keyword evidence="3" id="KW-1185">Reference proteome</keyword>
<dbReference type="SUPFAM" id="SSF48431">
    <property type="entry name" value="Lipovitellin-phosvitin complex, superhelical domain"/>
    <property type="match status" value="1"/>
</dbReference>
<dbReference type="AlphaFoldDB" id="A0A9X0U530"/>
<dbReference type="EMBL" id="JACHEB010000004">
    <property type="protein sequence ID" value="MBB5328372.1"/>
    <property type="molecule type" value="Genomic_DNA"/>
</dbReference>
<name>A0A9X0U530_9BACT</name>
<organism evidence="2 3">
    <name type="scientific">Tunturiibacter gelidiferens</name>
    <dbReference type="NCBI Taxonomy" id="3069689"/>
    <lineage>
        <taxon>Bacteria</taxon>
        <taxon>Pseudomonadati</taxon>
        <taxon>Acidobacteriota</taxon>
        <taxon>Terriglobia</taxon>
        <taxon>Terriglobales</taxon>
        <taxon>Acidobacteriaceae</taxon>
        <taxon>Tunturiibacter</taxon>
    </lineage>
</organism>
<feature type="chain" id="PRO_5040953808" description="HEAT repeat domain-containing protein" evidence="1">
    <location>
        <begin position="19"/>
        <end position="284"/>
    </location>
</feature>
<gene>
    <name evidence="2" type="ORF">HDF14_001982</name>
</gene>
<comment type="caution">
    <text evidence="2">The sequence shown here is derived from an EMBL/GenBank/DDBJ whole genome shotgun (WGS) entry which is preliminary data.</text>
</comment>
<evidence type="ECO:0000313" key="3">
    <source>
        <dbReference type="Proteomes" id="UP000535182"/>
    </source>
</evidence>
<dbReference type="InterPro" id="IPR011030">
    <property type="entry name" value="Lipovitellin_superhlx_dom"/>
</dbReference>
<dbReference type="Proteomes" id="UP000535182">
    <property type="component" value="Unassembled WGS sequence"/>
</dbReference>
<evidence type="ECO:0000313" key="2">
    <source>
        <dbReference type="EMBL" id="MBB5328372.1"/>
    </source>
</evidence>
<evidence type="ECO:0008006" key="4">
    <source>
        <dbReference type="Google" id="ProtNLM"/>
    </source>
</evidence>
<protein>
    <recommendedName>
        <fullName evidence="4">HEAT repeat domain-containing protein</fullName>
    </recommendedName>
</protein>
<evidence type="ECO:0000256" key="1">
    <source>
        <dbReference type="SAM" id="SignalP"/>
    </source>
</evidence>
<keyword evidence="1" id="KW-0732">Signal</keyword>
<feature type="signal peptide" evidence="1">
    <location>
        <begin position="1"/>
        <end position="18"/>
    </location>
</feature>